<evidence type="ECO:0008006" key="4">
    <source>
        <dbReference type="Google" id="ProtNLM"/>
    </source>
</evidence>
<dbReference type="PATRIC" id="fig|796943.3.peg.159"/>
<dbReference type="EMBL" id="AFZC02000002">
    <property type="protein sequence ID" value="EHL13750.1"/>
    <property type="molecule type" value="Genomic_DNA"/>
</dbReference>
<gene>
    <name evidence="2" type="ORF">HMPREF9625_01815</name>
</gene>
<evidence type="ECO:0000313" key="2">
    <source>
        <dbReference type="EMBL" id="EHL13750.1"/>
    </source>
</evidence>
<evidence type="ECO:0000313" key="3">
    <source>
        <dbReference type="Proteomes" id="UP000018461"/>
    </source>
</evidence>
<keyword evidence="1" id="KW-1133">Transmembrane helix</keyword>
<reference evidence="2" key="2">
    <citation type="submission" date="2013-03" db="EMBL/GenBank/DDBJ databases">
        <title>The Genome Sequence of Oribacterium sp. ACB1.</title>
        <authorList>
            <consortium name="The Broad Institute Genomics Platform"/>
            <consortium name="The Broad Institute Genome Sequencing Center for Infectious Disease"/>
            <person name="Earl A."/>
            <person name="Ward D."/>
            <person name="Feldgarden M."/>
            <person name="Gevers D."/>
            <person name="Sizova M."/>
            <person name="Hazen A."/>
            <person name="Epstein S."/>
            <person name="Walker B."/>
            <person name="Young S."/>
            <person name="Zeng Q."/>
            <person name="Gargeya S."/>
            <person name="Fitzgerald M."/>
            <person name="Haas B."/>
            <person name="Abouelleil A."/>
            <person name="Allen A.W."/>
            <person name="Alvarado L."/>
            <person name="Arachchi H.M."/>
            <person name="Berlin A.M."/>
            <person name="Chapman S.B."/>
            <person name="Gainer-Dewar J."/>
            <person name="Goldberg J."/>
            <person name="Griggs A."/>
            <person name="Gujja S."/>
            <person name="Hansen M."/>
            <person name="Howarth C."/>
            <person name="Imamovic A."/>
            <person name="Ireland A."/>
            <person name="Larimer J."/>
            <person name="McCowan C."/>
            <person name="Murphy C."/>
            <person name="Pearson M."/>
            <person name="Poon T.W."/>
            <person name="Priest M."/>
            <person name="Roberts A."/>
            <person name="Saif S."/>
            <person name="Shea T."/>
            <person name="Sisk P."/>
            <person name="Sykes S."/>
            <person name="Wortman J."/>
            <person name="Nusbaum C."/>
            <person name="Birren B."/>
        </authorList>
    </citation>
    <scope>NUCLEOTIDE SEQUENCE [LARGE SCALE GENOMIC DNA]</scope>
    <source>
        <strain evidence="2">ACB1</strain>
    </source>
</reference>
<dbReference type="AlphaFoldDB" id="G9WKA8"/>
<keyword evidence="1" id="KW-0472">Membrane</keyword>
<sequence length="465" mass="53516">MHKLLRFFTSQDEAMIKKQAGILIVSLILSSLLFLESQKDGHIQSGYILEREGIGGNEYNLPLQVEGINPEKKENVNIKVSPRIYTKEEADQVFSSLHEKSESLLLSEDESFDEIKTSLHLTNYFPEENVKMSWSFTPTALITGTKKITEDDNLDLILNYRSILGDKGKIHHELLEQDQILEGMLEIKFSTNILSPKEDTGDAELENYFRTTEDYLYSSPTYLFPIRIYPEEKTSLESLRSLLEKKIASQNSEGRGSDKLELPQEIEGKKIIFTEEQSRRYLFIPLLGLFLALLLPLKEREEKKEKQKERENSLNLDYSELVSKLVVYLGAGLALRNAFSEISKQYSFLVNQCGLENHPLYEELHTLLNQLKSNVGEGKAYLDFSKRIALRPYNKLISVIEQNRKNGSKHLRLQLQVEMQEAFEMRKSTAKRLGEEASTKLLLPLFMQLFIIMLIIIYPAMQSMG</sequence>
<reference evidence="2" key="1">
    <citation type="submission" date="2011-08" db="EMBL/GenBank/DDBJ databases">
        <authorList>
            <consortium name="The Broad Institute Genome Sequencing Platform"/>
            <person name="Earl A."/>
            <person name="Ward D."/>
            <person name="Feldgarden M."/>
            <person name="Gevers D."/>
            <person name="Sizova M."/>
            <person name="Hazen A."/>
            <person name="Epstein S."/>
            <person name="Young S.K."/>
            <person name="Zeng Q."/>
            <person name="Gargeya S."/>
            <person name="Fitzgerald M."/>
            <person name="Haas B."/>
            <person name="Abouelleil A."/>
            <person name="Alvarado L."/>
            <person name="Arachchi H.M."/>
            <person name="Berlin A."/>
            <person name="Brown A."/>
            <person name="Chapman S.B."/>
            <person name="Chen Z."/>
            <person name="Dunbar C."/>
            <person name="Freedman E."/>
            <person name="Gearin G."/>
            <person name="Gellesch M."/>
            <person name="Goldberg J."/>
            <person name="Griggs A."/>
            <person name="Gujja S."/>
            <person name="Heiman D."/>
            <person name="Howarth C."/>
            <person name="Larson L."/>
            <person name="Lui A."/>
            <person name="MacDonald P.J.P."/>
            <person name="Montmayeur A."/>
            <person name="Murphy C."/>
            <person name="Neiman D."/>
            <person name="Pearson M."/>
            <person name="Priest M."/>
            <person name="Roberts A."/>
            <person name="Saif S."/>
            <person name="Shea T."/>
            <person name="Shenoy N."/>
            <person name="Sisk P."/>
            <person name="Stolte C."/>
            <person name="Sykes S."/>
            <person name="Wortman J."/>
            <person name="Nusbaum C."/>
            <person name="Birren B."/>
        </authorList>
    </citation>
    <scope>NUCLEOTIDE SEQUENCE</scope>
    <source>
        <strain evidence="2">ACB1</strain>
    </source>
</reference>
<proteinExistence type="predicted"/>
<dbReference type="HOGENOM" id="CLU_044047_0_0_9"/>
<feature type="transmembrane region" description="Helical" evidence="1">
    <location>
        <begin position="281"/>
        <end position="297"/>
    </location>
</feature>
<dbReference type="STRING" id="796943.HMPREF9625_01815"/>
<keyword evidence="3" id="KW-1185">Reference proteome</keyword>
<dbReference type="Proteomes" id="UP000018461">
    <property type="component" value="Unassembled WGS sequence"/>
</dbReference>
<protein>
    <recommendedName>
        <fullName evidence="4">Type II secretion system protein GspF domain-containing protein</fullName>
    </recommendedName>
</protein>
<organism evidence="2 3">
    <name type="scientific">Oribacterium parvum ACB1</name>
    <dbReference type="NCBI Taxonomy" id="796943"/>
    <lineage>
        <taxon>Bacteria</taxon>
        <taxon>Bacillati</taxon>
        <taxon>Bacillota</taxon>
        <taxon>Clostridia</taxon>
        <taxon>Lachnospirales</taxon>
        <taxon>Lachnospiraceae</taxon>
        <taxon>Oribacterium</taxon>
    </lineage>
</organism>
<comment type="caution">
    <text evidence="2">The sequence shown here is derived from an EMBL/GenBank/DDBJ whole genome shotgun (WGS) entry which is preliminary data.</text>
</comment>
<keyword evidence="1" id="KW-0812">Transmembrane</keyword>
<accession>G9WKA8</accession>
<name>G9WKA8_9FIRM</name>
<evidence type="ECO:0000256" key="1">
    <source>
        <dbReference type="SAM" id="Phobius"/>
    </source>
</evidence>
<feature type="transmembrane region" description="Helical" evidence="1">
    <location>
        <begin position="441"/>
        <end position="461"/>
    </location>
</feature>